<feature type="region of interest" description="Disordered" evidence="1">
    <location>
        <begin position="15"/>
        <end position="46"/>
    </location>
</feature>
<accession>A0A5B7H157</accession>
<dbReference type="EMBL" id="VSRR010020720">
    <property type="protein sequence ID" value="MPC63375.1"/>
    <property type="molecule type" value="Genomic_DNA"/>
</dbReference>
<dbReference type="Proteomes" id="UP000324222">
    <property type="component" value="Unassembled WGS sequence"/>
</dbReference>
<evidence type="ECO:0000313" key="2">
    <source>
        <dbReference type="EMBL" id="MPC63375.1"/>
    </source>
</evidence>
<comment type="caution">
    <text evidence="2">The sequence shown here is derived from an EMBL/GenBank/DDBJ whole genome shotgun (WGS) entry which is preliminary data.</text>
</comment>
<name>A0A5B7H157_PORTR</name>
<proteinExistence type="predicted"/>
<reference evidence="2 3" key="1">
    <citation type="submission" date="2019-05" db="EMBL/GenBank/DDBJ databases">
        <title>Another draft genome of Portunus trituberculatus and its Hox gene families provides insights of decapod evolution.</title>
        <authorList>
            <person name="Jeong J.-H."/>
            <person name="Song I."/>
            <person name="Kim S."/>
            <person name="Choi T."/>
            <person name="Kim D."/>
            <person name="Ryu S."/>
            <person name="Kim W."/>
        </authorList>
    </citation>
    <scope>NUCLEOTIDE SEQUENCE [LARGE SCALE GENOMIC DNA]</scope>
    <source>
        <tissue evidence="2">Muscle</tissue>
    </source>
</reference>
<evidence type="ECO:0000256" key="1">
    <source>
        <dbReference type="SAM" id="MobiDB-lite"/>
    </source>
</evidence>
<protein>
    <submittedName>
        <fullName evidence="2">Uncharacterized protein</fullName>
    </submittedName>
</protein>
<keyword evidence="3" id="KW-1185">Reference proteome</keyword>
<gene>
    <name evidence="2" type="ORF">E2C01_057473</name>
</gene>
<organism evidence="2 3">
    <name type="scientific">Portunus trituberculatus</name>
    <name type="common">Swimming crab</name>
    <name type="synonym">Neptunus trituberculatus</name>
    <dbReference type="NCBI Taxonomy" id="210409"/>
    <lineage>
        <taxon>Eukaryota</taxon>
        <taxon>Metazoa</taxon>
        <taxon>Ecdysozoa</taxon>
        <taxon>Arthropoda</taxon>
        <taxon>Crustacea</taxon>
        <taxon>Multicrustacea</taxon>
        <taxon>Malacostraca</taxon>
        <taxon>Eumalacostraca</taxon>
        <taxon>Eucarida</taxon>
        <taxon>Decapoda</taxon>
        <taxon>Pleocyemata</taxon>
        <taxon>Brachyura</taxon>
        <taxon>Eubrachyura</taxon>
        <taxon>Portunoidea</taxon>
        <taxon>Portunidae</taxon>
        <taxon>Portuninae</taxon>
        <taxon>Portunus</taxon>
    </lineage>
</organism>
<sequence>MDFICFPYSVEPSRLQNTNPANLLPSSTKQGTYTSDQEEREDYTTTTNNTTTTATATITTASCSC</sequence>
<evidence type="ECO:0000313" key="3">
    <source>
        <dbReference type="Proteomes" id="UP000324222"/>
    </source>
</evidence>
<feature type="compositionally biased region" description="Polar residues" evidence="1">
    <location>
        <begin position="15"/>
        <end position="35"/>
    </location>
</feature>
<dbReference type="AlphaFoldDB" id="A0A5B7H157"/>